<proteinExistence type="predicted"/>
<organism evidence="2 3">
    <name type="scientific">Enterobacter roggenkampii</name>
    <dbReference type="NCBI Taxonomy" id="1812935"/>
    <lineage>
        <taxon>Bacteria</taxon>
        <taxon>Pseudomonadati</taxon>
        <taxon>Pseudomonadota</taxon>
        <taxon>Gammaproteobacteria</taxon>
        <taxon>Enterobacterales</taxon>
        <taxon>Enterobacteriaceae</taxon>
        <taxon>Enterobacter</taxon>
        <taxon>Enterobacter cloacae complex</taxon>
    </lineage>
</organism>
<feature type="transmembrane region" description="Helical" evidence="1">
    <location>
        <begin position="78"/>
        <end position="96"/>
    </location>
</feature>
<reference evidence="2 3" key="1">
    <citation type="journal article" date="2021" name="Clin. Infect. Dis.">
        <title>Rapid development of cefiderocol resistance in carbapenem-resistant Enterobacter cloacae during therapy is associated with heterogeneous mutations in the catecholate siderophore receptor cira.</title>
        <authorList>
            <person name="Klein S."/>
            <person name="Boutin S."/>
            <person name="Kocer K."/>
            <person name="Fiedler M.O."/>
            <person name="Storzinger D."/>
            <person name="Weigand M.A."/>
            <person name="Tan B."/>
            <person name="Richter D."/>
            <person name="Rupp C."/>
            <person name="Mieth M."/>
            <person name="Mehrabi A."/>
            <person name="Hackert T."/>
            <person name="Zimmermann S."/>
            <person name="Heeg K."/>
            <person name="Nurjadi D."/>
        </authorList>
    </citation>
    <scope>NUCLEOTIDE SEQUENCE [LARGE SCALE GENOMIC DNA]</scope>
    <source>
        <strain evidence="2 3">BK34275</strain>
    </source>
</reference>
<evidence type="ECO:0000313" key="2">
    <source>
        <dbReference type="EMBL" id="MBU3765926.1"/>
    </source>
</evidence>
<keyword evidence="1" id="KW-1133">Transmembrane helix</keyword>
<accession>A0ABD4R2D1</accession>
<dbReference type="AlphaFoldDB" id="A0ABD4R2D1"/>
<dbReference type="RefSeq" id="WP_131400570.1">
    <property type="nucleotide sequence ID" value="NZ_JACRVG010000004.1"/>
</dbReference>
<feature type="transmembrane region" description="Helical" evidence="1">
    <location>
        <begin position="204"/>
        <end position="221"/>
    </location>
</feature>
<keyword evidence="1" id="KW-0812">Transmembrane</keyword>
<gene>
    <name evidence="2" type="ORF">J0A64_04840</name>
</gene>
<feature type="transmembrane region" description="Helical" evidence="1">
    <location>
        <begin position="330"/>
        <end position="349"/>
    </location>
</feature>
<feature type="transmembrane region" description="Helical" evidence="1">
    <location>
        <begin position="361"/>
        <end position="382"/>
    </location>
</feature>
<dbReference type="EMBL" id="JAFKCP010000002">
    <property type="protein sequence ID" value="MBU3765926.1"/>
    <property type="molecule type" value="Genomic_DNA"/>
</dbReference>
<feature type="transmembrane region" description="Helical" evidence="1">
    <location>
        <begin position="159"/>
        <end position="192"/>
    </location>
</feature>
<evidence type="ECO:0000256" key="1">
    <source>
        <dbReference type="SAM" id="Phobius"/>
    </source>
</evidence>
<name>A0ABD4R2D1_9ENTR</name>
<feature type="transmembrane region" description="Helical" evidence="1">
    <location>
        <begin position="12"/>
        <end position="29"/>
    </location>
</feature>
<protein>
    <submittedName>
        <fullName evidence="2">Uncharacterized protein</fullName>
    </submittedName>
</protein>
<sequence length="415" mass="47263">MFATDNSRTSKFIFITLAIMFFVITFFRLRLMNHADDVVFSHALDNIDLIQYLHQRYFLWSGRVFIEAIMVSTIKYHIIWRITLPLLVLAMSYLMWSSFMRGSIEKYSGMSLSLLLILCMDGGVAGDSQWWITGFYNYLLPMTCALYIIHTIINNRAFSVSAIILVIFCGLISTSCEQIAIGMIITCAIILIKHKSNNIALKPTLLISLLIIMGATINLLSPGSENRFYIEAHRYMPQILDMNLFEKSIIGVDRLVENISTTKNILFIICCFTFIKYKIDQAQDNIVTKINLFFICLSLIIILIGPSAYMNDISFLTYQSKFTTANFGDYHIYIYYTIFMISLISLAVGTLNDNGVINLDCFLALSIGILVTIAIGLSPTAYASNVRILYVVNICMVIYNLLLIKRIVDNRFKPK</sequence>
<dbReference type="Proteomes" id="UP000813349">
    <property type="component" value="Unassembled WGS sequence"/>
</dbReference>
<keyword evidence="1" id="KW-0472">Membrane</keyword>
<feature type="transmembrane region" description="Helical" evidence="1">
    <location>
        <begin position="388"/>
        <end position="408"/>
    </location>
</feature>
<comment type="caution">
    <text evidence="2">The sequence shown here is derived from an EMBL/GenBank/DDBJ whole genome shotgun (WGS) entry which is preliminary data.</text>
</comment>
<evidence type="ECO:0000313" key="3">
    <source>
        <dbReference type="Proteomes" id="UP000813349"/>
    </source>
</evidence>
<feature type="transmembrane region" description="Helical" evidence="1">
    <location>
        <begin position="108"/>
        <end position="126"/>
    </location>
</feature>
<feature type="transmembrane region" description="Helical" evidence="1">
    <location>
        <begin position="291"/>
        <end position="310"/>
    </location>
</feature>
<feature type="transmembrane region" description="Helical" evidence="1">
    <location>
        <begin position="135"/>
        <end position="153"/>
    </location>
</feature>